<dbReference type="Pfam" id="PF00722">
    <property type="entry name" value="Glyco_hydro_16"/>
    <property type="match status" value="1"/>
</dbReference>
<keyword evidence="12" id="KW-1185">Reference proteome</keyword>
<dbReference type="InterPro" id="IPR013320">
    <property type="entry name" value="ConA-like_dom_sf"/>
</dbReference>
<dbReference type="GO" id="GO:0004553">
    <property type="term" value="F:hydrolase activity, hydrolyzing O-glycosyl compounds"/>
    <property type="evidence" value="ECO:0007669"/>
    <property type="project" value="InterPro"/>
</dbReference>
<feature type="signal peptide" evidence="9">
    <location>
        <begin position="1"/>
        <end position="28"/>
    </location>
</feature>
<dbReference type="InterPro" id="IPR008264">
    <property type="entry name" value="Beta_glucanase"/>
</dbReference>
<sequence length="265" mass="30041">MSLQPFTTIARMALLAGILVTPLSPSVAQDTSRVTTSPILDEFERFDRKRWYVSEGWSNGDHQNCTWSGDALAKSQDRGVELKFLSADVTGGDPLCAEIQTRAWFRYGTFEVRMRTDLASGLNAAFFLYAGPVHNQPHDEIDFELLTKSPNLLWLNHWVDGDDRGEGETITFEGDPEGFHDYALIWEPDRVRWFVDGELVRDVTDPIPSRRMKVYFSHWGSGTLSEWMGKYEKPGTPVVMEITRFAYTPPGMDCSFPDSITCDLP</sequence>
<protein>
    <recommendedName>
        <fullName evidence="2">Beta-glucanase</fullName>
    </recommendedName>
    <alternativeName>
        <fullName evidence="7">1,3-1,4-beta-D-glucan 4-glucanohydrolase</fullName>
    </alternativeName>
    <alternativeName>
        <fullName evidence="6">Endo-beta-1,3-1,4 glucanase</fullName>
    </alternativeName>
    <alternativeName>
        <fullName evidence="5">Lichenase</fullName>
    </alternativeName>
</protein>
<evidence type="ECO:0000259" key="10">
    <source>
        <dbReference type="PROSITE" id="PS51762"/>
    </source>
</evidence>
<dbReference type="PRINTS" id="PR00737">
    <property type="entry name" value="GLHYDRLASE16"/>
</dbReference>
<gene>
    <name evidence="11" type="primary">exoK</name>
    <name evidence="11" type="ORF">PAA8504_03379</name>
</gene>
<proteinExistence type="inferred from homology"/>
<evidence type="ECO:0000313" key="11">
    <source>
        <dbReference type="EMBL" id="SPJ25528.1"/>
    </source>
</evidence>
<dbReference type="EMBL" id="ONZF01000009">
    <property type="protein sequence ID" value="SPJ25528.1"/>
    <property type="molecule type" value="Genomic_DNA"/>
</dbReference>
<evidence type="ECO:0000313" key="12">
    <source>
        <dbReference type="Proteomes" id="UP000244912"/>
    </source>
</evidence>
<keyword evidence="9" id="KW-0732">Signal</keyword>
<dbReference type="PANTHER" id="PTHR31062">
    <property type="entry name" value="XYLOGLUCAN ENDOTRANSGLUCOSYLASE/HYDROLASE PROTEIN 8-RELATED"/>
    <property type="match status" value="1"/>
</dbReference>
<dbReference type="InterPro" id="IPR044791">
    <property type="entry name" value="Beta-glucanase/XTH"/>
</dbReference>
<evidence type="ECO:0000256" key="9">
    <source>
        <dbReference type="SAM" id="SignalP"/>
    </source>
</evidence>
<dbReference type="AlphaFoldDB" id="A0A2R8BZE1"/>
<dbReference type="GO" id="GO:0005975">
    <property type="term" value="P:carbohydrate metabolic process"/>
    <property type="evidence" value="ECO:0007669"/>
    <property type="project" value="InterPro"/>
</dbReference>
<evidence type="ECO:0000256" key="1">
    <source>
        <dbReference type="ARBA" id="ARBA00006865"/>
    </source>
</evidence>
<feature type="domain" description="GH16" evidence="10">
    <location>
        <begin position="32"/>
        <end position="236"/>
    </location>
</feature>
<feature type="active site" description="Nucleophile" evidence="8">
    <location>
        <position position="140"/>
    </location>
</feature>
<keyword evidence="3 11" id="KW-0378">Hydrolase</keyword>
<feature type="active site" description="Proton donor" evidence="8">
    <location>
        <position position="144"/>
    </location>
</feature>
<keyword evidence="4 11" id="KW-0326">Glycosidase</keyword>
<evidence type="ECO:0000256" key="4">
    <source>
        <dbReference type="ARBA" id="ARBA00023295"/>
    </source>
</evidence>
<evidence type="ECO:0000256" key="7">
    <source>
        <dbReference type="ARBA" id="ARBA00031665"/>
    </source>
</evidence>
<evidence type="ECO:0000256" key="6">
    <source>
        <dbReference type="ARBA" id="ARBA00029771"/>
    </source>
</evidence>
<evidence type="ECO:0000256" key="2">
    <source>
        <dbReference type="ARBA" id="ARBA00014569"/>
    </source>
</evidence>
<dbReference type="SUPFAM" id="SSF49899">
    <property type="entry name" value="Concanavalin A-like lectins/glucanases"/>
    <property type="match status" value="1"/>
</dbReference>
<name>A0A2R8BZE1_9RHOB</name>
<dbReference type="Gene3D" id="2.60.120.200">
    <property type="match status" value="1"/>
</dbReference>
<reference evidence="11 12" key="1">
    <citation type="submission" date="2018-03" db="EMBL/GenBank/DDBJ databases">
        <authorList>
            <person name="Keele B.F."/>
        </authorList>
    </citation>
    <scope>NUCLEOTIDE SEQUENCE [LARGE SCALE GENOMIC DNA]</scope>
    <source>
        <strain evidence="11 12">CECT 8504</strain>
    </source>
</reference>
<dbReference type="OrthoDB" id="9809583at2"/>
<comment type="similarity">
    <text evidence="1">Belongs to the glycosyl hydrolase 16 family.</text>
</comment>
<evidence type="ECO:0000256" key="8">
    <source>
        <dbReference type="PIRSR" id="PIRSR608264-1"/>
    </source>
</evidence>
<dbReference type="PROSITE" id="PS51762">
    <property type="entry name" value="GH16_2"/>
    <property type="match status" value="1"/>
</dbReference>
<dbReference type="Proteomes" id="UP000244912">
    <property type="component" value="Unassembled WGS sequence"/>
</dbReference>
<evidence type="ECO:0000256" key="3">
    <source>
        <dbReference type="ARBA" id="ARBA00022801"/>
    </source>
</evidence>
<evidence type="ECO:0000256" key="5">
    <source>
        <dbReference type="ARBA" id="ARBA00029722"/>
    </source>
</evidence>
<feature type="chain" id="PRO_5015337379" description="Beta-glucanase" evidence="9">
    <location>
        <begin position="29"/>
        <end position="265"/>
    </location>
</feature>
<accession>A0A2R8BZE1</accession>
<dbReference type="InterPro" id="IPR000757">
    <property type="entry name" value="Beta-glucanase-like"/>
</dbReference>
<organism evidence="11 12">
    <name type="scientific">Palleronia abyssalis</name>
    <dbReference type="NCBI Taxonomy" id="1501240"/>
    <lineage>
        <taxon>Bacteria</taxon>
        <taxon>Pseudomonadati</taxon>
        <taxon>Pseudomonadota</taxon>
        <taxon>Alphaproteobacteria</taxon>
        <taxon>Rhodobacterales</taxon>
        <taxon>Roseobacteraceae</taxon>
        <taxon>Palleronia</taxon>
    </lineage>
</organism>